<evidence type="ECO:0000313" key="3">
    <source>
        <dbReference type="EMBL" id="BDG05109.1"/>
    </source>
</evidence>
<dbReference type="EMBL" id="AP025591">
    <property type="protein sequence ID" value="BDG05109.1"/>
    <property type="molecule type" value="Genomic_DNA"/>
</dbReference>
<evidence type="ECO:0000256" key="1">
    <source>
        <dbReference type="ARBA" id="ARBA00008769"/>
    </source>
</evidence>
<dbReference type="RefSeq" id="WP_248353655.1">
    <property type="nucleotide sequence ID" value="NZ_AP025591.1"/>
</dbReference>
<organism evidence="3 4">
    <name type="scientific">Anaeromyxobacter oryzae</name>
    <dbReference type="NCBI Taxonomy" id="2918170"/>
    <lineage>
        <taxon>Bacteria</taxon>
        <taxon>Pseudomonadati</taxon>
        <taxon>Myxococcota</taxon>
        <taxon>Myxococcia</taxon>
        <taxon>Myxococcales</taxon>
        <taxon>Cystobacterineae</taxon>
        <taxon>Anaeromyxobacteraceae</taxon>
        <taxon>Anaeromyxobacter</taxon>
    </lineage>
</organism>
<keyword evidence="4" id="KW-1185">Reference proteome</keyword>
<dbReference type="Proteomes" id="UP001162891">
    <property type="component" value="Chromosome"/>
</dbReference>
<comment type="similarity">
    <text evidence="1 2">Belongs to the OprB family.</text>
</comment>
<proteinExistence type="inferred from homology"/>
<sequence>MPRTRHFPGALLFIATLAAPPVASADEASAPGPLVAAQVTSIAGTAGRLDPERAVSTTATLWLGARLFPDLDVYLSPELAAGNAPGGGSGLVSPPDADLLATSPAPQVYLARAFVRWAIGLGPERVPGVPIGRGRHLVPRTAPARRLVLTVGVLSAAELFDQNAYANDPRSQFTQGAFVNDATWDYPQDVHGYTRGALASFITPRLAIRAALFQLARQPGGDLDWDLSRSRGAVVEAELDPQLRGAAAAVRLRAWRNTGQMGPYRRAVEARTPPDLSSVRRSGAIAWGVGLNAEIGTADRSSGIFVRLGWKDGATEPVASGEADRSASVGGQLAGARWGRASDAVGVALAWSALSPAHAAYLAAGGSDLHLGAPGWRSAAERALEGYYALAAASWATVSAGAQVIVGPGADGGRGPVGLLWLRVHLER</sequence>
<accession>A0ABM7X000</accession>
<feature type="chain" id="PRO_5044986421" description="Porin" evidence="2">
    <location>
        <begin position="26"/>
        <end position="428"/>
    </location>
</feature>
<evidence type="ECO:0000256" key="2">
    <source>
        <dbReference type="RuleBase" id="RU363072"/>
    </source>
</evidence>
<name>A0ABM7X000_9BACT</name>
<dbReference type="Pfam" id="PF04966">
    <property type="entry name" value="OprB"/>
    <property type="match status" value="1"/>
</dbReference>
<evidence type="ECO:0008006" key="5">
    <source>
        <dbReference type="Google" id="ProtNLM"/>
    </source>
</evidence>
<feature type="signal peptide" evidence="2">
    <location>
        <begin position="1"/>
        <end position="25"/>
    </location>
</feature>
<dbReference type="InterPro" id="IPR007049">
    <property type="entry name" value="Carb-sel_porin_OprB"/>
</dbReference>
<protein>
    <recommendedName>
        <fullName evidence="5">Porin</fullName>
    </recommendedName>
</protein>
<keyword evidence="2" id="KW-0732">Signal</keyword>
<dbReference type="Gene3D" id="2.40.160.180">
    <property type="entry name" value="Carbohydrate-selective porin OprB"/>
    <property type="match status" value="1"/>
</dbReference>
<dbReference type="InterPro" id="IPR038673">
    <property type="entry name" value="OprB_sf"/>
</dbReference>
<gene>
    <name evidence="3" type="ORF">AMOR_41050</name>
</gene>
<evidence type="ECO:0000313" key="4">
    <source>
        <dbReference type="Proteomes" id="UP001162891"/>
    </source>
</evidence>
<reference evidence="4" key="1">
    <citation type="journal article" date="2022" name="Int. J. Syst. Evol. Microbiol.">
        <title>Anaeromyxobacter oryzae sp. nov., Anaeromyxobacter diazotrophicus sp. nov. and Anaeromyxobacter paludicola sp. nov., isolated from paddy soils.</title>
        <authorList>
            <person name="Itoh H."/>
            <person name="Xu Z."/>
            <person name="Mise K."/>
            <person name="Masuda Y."/>
            <person name="Ushijima N."/>
            <person name="Hayakawa C."/>
            <person name="Shiratori Y."/>
            <person name="Senoo K."/>
        </authorList>
    </citation>
    <scope>NUCLEOTIDE SEQUENCE [LARGE SCALE GENOMIC DNA]</scope>
    <source>
        <strain evidence="4">Red232</strain>
    </source>
</reference>